<name>A0ACC6QKC5_9ACTN</name>
<organism evidence="1 2">
    <name type="scientific">Streptomyces pratisoli</name>
    <dbReference type="NCBI Taxonomy" id="3139917"/>
    <lineage>
        <taxon>Bacteria</taxon>
        <taxon>Bacillati</taxon>
        <taxon>Actinomycetota</taxon>
        <taxon>Actinomycetes</taxon>
        <taxon>Kitasatosporales</taxon>
        <taxon>Streptomycetaceae</taxon>
        <taxon>Streptomyces</taxon>
    </lineage>
</organism>
<comment type="caution">
    <text evidence="1">The sequence shown here is derived from an EMBL/GenBank/DDBJ whole genome shotgun (WGS) entry which is preliminary data.</text>
</comment>
<gene>
    <name evidence="1" type="ORF">WKI58_19635</name>
</gene>
<evidence type="ECO:0000313" key="1">
    <source>
        <dbReference type="EMBL" id="MEJ8658700.1"/>
    </source>
</evidence>
<proteinExistence type="predicted"/>
<protein>
    <submittedName>
        <fullName evidence="1">Helix-turn-helix domain-containing protein</fullName>
    </submittedName>
</protein>
<sequence length="191" mass="20437">MSTEPTARVSHPRQRLLETAADLFYAEGIQAVGVDRLIATAAVTKATFYRHFRGKDELVLAYLRVRDEEIRARTAQAAAAAKEPRTVVELLVGGLAEEVCGPGFRGCPFINAAAEYPDAEHPVRRLIAEHRAWFRGALADLAAACGHPAPDEAAAALVLLRDGALAGGYLDGGDTVRTHLSATAQALLRLN</sequence>
<keyword evidence="2" id="KW-1185">Reference proteome</keyword>
<accession>A0ACC6QKC5</accession>
<reference evidence="1" key="1">
    <citation type="submission" date="2024-03" db="EMBL/GenBank/DDBJ databases">
        <title>Novel Streptomyces species of biotechnological and ecological value are a feature of Machair soil.</title>
        <authorList>
            <person name="Prole J.R."/>
            <person name="Goodfellow M."/>
            <person name="Allenby N."/>
            <person name="Ward A.C."/>
        </authorList>
    </citation>
    <scope>NUCLEOTIDE SEQUENCE</scope>
    <source>
        <strain evidence="1">MS1.AVA.4</strain>
    </source>
</reference>
<dbReference type="Proteomes" id="UP001375539">
    <property type="component" value="Unassembled WGS sequence"/>
</dbReference>
<evidence type="ECO:0000313" key="2">
    <source>
        <dbReference type="Proteomes" id="UP001375539"/>
    </source>
</evidence>
<dbReference type="EMBL" id="JBBKAI010000002">
    <property type="protein sequence ID" value="MEJ8658700.1"/>
    <property type="molecule type" value="Genomic_DNA"/>
</dbReference>